<dbReference type="Pfam" id="PF02641">
    <property type="entry name" value="DUF190"/>
    <property type="match status" value="1"/>
</dbReference>
<accession>A0A2A4YAE1</accession>
<evidence type="ECO:0000256" key="1">
    <source>
        <dbReference type="ARBA" id="ARBA00010554"/>
    </source>
</evidence>
<organism evidence="2 3">
    <name type="scientific">Aerophobetes bacterium</name>
    <dbReference type="NCBI Taxonomy" id="2030807"/>
    <lineage>
        <taxon>Bacteria</taxon>
        <taxon>Candidatus Aerophobota</taxon>
    </lineage>
</organism>
<dbReference type="EMBL" id="NVUU01000129">
    <property type="protein sequence ID" value="PCI91630.1"/>
    <property type="molecule type" value="Genomic_DNA"/>
</dbReference>
<dbReference type="AlphaFoldDB" id="A0A2A4YAE1"/>
<gene>
    <name evidence="2" type="ORF">COB11_08280</name>
</gene>
<comment type="similarity">
    <text evidence="1">Belongs to the UPF0166 family.</text>
</comment>
<dbReference type="InterPro" id="IPR015867">
    <property type="entry name" value="N-reg_PII/ATP_PRibTrfase_C"/>
</dbReference>
<sequence>MSDLFEVCFYFSDEKKYEKKASHQFIVETARSLDLPGCTLLRSVESFGKNKKMHAENFFELQGNCEYIAIFVLNEAQKQSLYSKLKEAQFSCYITKASVETDVIS</sequence>
<dbReference type="InterPro" id="IPR003793">
    <property type="entry name" value="UPF0166"/>
</dbReference>
<proteinExistence type="inferred from homology"/>
<dbReference type="Proteomes" id="UP000217838">
    <property type="component" value="Unassembled WGS sequence"/>
</dbReference>
<evidence type="ECO:0000313" key="2">
    <source>
        <dbReference type="EMBL" id="PCI91630.1"/>
    </source>
</evidence>
<protein>
    <submittedName>
        <fullName evidence="2">Uncharacterized protein</fullName>
    </submittedName>
</protein>
<dbReference type="InterPro" id="IPR011322">
    <property type="entry name" value="N-reg_PII-like_a/b"/>
</dbReference>
<reference evidence="3" key="1">
    <citation type="submission" date="2017-08" db="EMBL/GenBank/DDBJ databases">
        <title>A dynamic microbial community with high functional redundancy inhabits the cold, oxic subseafloor aquifer.</title>
        <authorList>
            <person name="Tully B.J."/>
            <person name="Wheat C.G."/>
            <person name="Glazer B.T."/>
            <person name="Huber J.A."/>
        </authorList>
    </citation>
    <scope>NUCLEOTIDE SEQUENCE [LARGE SCALE GENOMIC DNA]</scope>
</reference>
<name>A0A2A4YAE1_UNCAE</name>
<dbReference type="SUPFAM" id="SSF54913">
    <property type="entry name" value="GlnB-like"/>
    <property type="match status" value="1"/>
</dbReference>
<dbReference type="Gene3D" id="3.30.70.120">
    <property type="match status" value="1"/>
</dbReference>
<evidence type="ECO:0000313" key="3">
    <source>
        <dbReference type="Proteomes" id="UP000217838"/>
    </source>
</evidence>
<comment type="caution">
    <text evidence="2">The sequence shown here is derived from an EMBL/GenBank/DDBJ whole genome shotgun (WGS) entry which is preliminary data.</text>
</comment>